<dbReference type="RefSeq" id="WP_249099513.1">
    <property type="nucleotide sequence ID" value="NZ_JAMAST010000004.1"/>
</dbReference>
<evidence type="ECO:0000259" key="1">
    <source>
        <dbReference type="Pfam" id="PF07872"/>
    </source>
</evidence>
<keyword evidence="3" id="KW-1185">Reference proteome</keyword>
<dbReference type="Proteomes" id="UP001203004">
    <property type="component" value="Unassembled WGS sequence"/>
</dbReference>
<proteinExistence type="predicted"/>
<protein>
    <submittedName>
        <fullName evidence="2">DUF1659 domain-containing protein</fullName>
    </submittedName>
</protein>
<gene>
    <name evidence="2" type="ORF">M3N64_05835</name>
</gene>
<dbReference type="Pfam" id="PF07872">
    <property type="entry name" value="DUF1659"/>
    <property type="match status" value="1"/>
</dbReference>
<sequence>MATSTITESAFVMTLNGGQDEKGETIVLTKSFRNIKPAAAEASLLSIARKLAPLQQHELITVERHDSAEITD</sequence>
<name>A0ABT0M9D9_9BACL</name>
<dbReference type="EMBL" id="JAMAST010000004">
    <property type="protein sequence ID" value="MCL1631469.1"/>
    <property type="molecule type" value="Genomic_DNA"/>
</dbReference>
<reference evidence="2 3" key="1">
    <citation type="submission" date="2022-05" db="EMBL/GenBank/DDBJ databases">
        <title>Sporolactobacillus sp nov CPB3-1, isolated from tree bark (Mangifera indica L.).</title>
        <authorList>
            <person name="Phuengjayaem S."/>
            <person name="Tanasupawat S."/>
        </authorList>
    </citation>
    <scope>NUCLEOTIDE SEQUENCE [LARGE SCALE GENOMIC DNA]</scope>
    <source>
        <strain evidence="2 3">CPB3-1</strain>
    </source>
</reference>
<organism evidence="2 3">
    <name type="scientific">Sporolactobacillus mangiferae</name>
    <dbReference type="NCBI Taxonomy" id="2940498"/>
    <lineage>
        <taxon>Bacteria</taxon>
        <taxon>Bacillati</taxon>
        <taxon>Bacillota</taxon>
        <taxon>Bacilli</taxon>
        <taxon>Bacillales</taxon>
        <taxon>Sporolactobacillaceae</taxon>
        <taxon>Sporolactobacillus</taxon>
    </lineage>
</organism>
<accession>A0ABT0M9D9</accession>
<dbReference type="InterPro" id="IPR012454">
    <property type="entry name" value="DUF1659"/>
</dbReference>
<evidence type="ECO:0000313" key="3">
    <source>
        <dbReference type="Proteomes" id="UP001203004"/>
    </source>
</evidence>
<feature type="domain" description="DUF1659" evidence="1">
    <location>
        <begin position="2"/>
        <end position="71"/>
    </location>
</feature>
<comment type="caution">
    <text evidence="2">The sequence shown here is derived from an EMBL/GenBank/DDBJ whole genome shotgun (WGS) entry which is preliminary data.</text>
</comment>
<evidence type="ECO:0000313" key="2">
    <source>
        <dbReference type="EMBL" id="MCL1631469.1"/>
    </source>
</evidence>